<comment type="caution">
    <text evidence="3">The sequence shown here is derived from an EMBL/GenBank/DDBJ whole genome shotgun (WGS) entry which is preliminary data.</text>
</comment>
<protein>
    <recommendedName>
        <fullName evidence="2">DUF7610 domain-containing protein</fullName>
    </recommendedName>
</protein>
<gene>
    <name evidence="3" type="ORF">JRO89_XS11G0152600</name>
</gene>
<keyword evidence="1" id="KW-0812">Transmembrane</keyword>
<evidence type="ECO:0000256" key="1">
    <source>
        <dbReference type="SAM" id="Phobius"/>
    </source>
</evidence>
<keyword evidence="1" id="KW-0472">Membrane</keyword>
<name>A0ABQ8HFM2_9ROSI</name>
<evidence type="ECO:0000313" key="3">
    <source>
        <dbReference type="EMBL" id="KAH7557419.1"/>
    </source>
</evidence>
<organism evidence="3 4">
    <name type="scientific">Xanthoceras sorbifolium</name>
    <dbReference type="NCBI Taxonomy" id="99658"/>
    <lineage>
        <taxon>Eukaryota</taxon>
        <taxon>Viridiplantae</taxon>
        <taxon>Streptophyta</taxon>
        <taxon>Embryophyta</taxon>
        <taxon>Tracheophyta</taxon>
        <taxon>Spermatophyta</taxon>
        <taxon>Magnoliopsida</taxon>
        <taxon>eudicotyledons</taxon>
        <taxon>Gunneridae</taxon>
        <taxon>Pentapetalae</taxon>
        <taxon>rosids</taxon>
        <taxon>malvids</taxon>
        <taxon>Sapindales</taxon>
        <taxon>Sapindaceae</taxon>
        <taxon>Xanthoceroideae</taxon>
        <taxon>Xanthoceras</taxon>
    </lineage>
</organism>
<proteinExistence type="predicted"/>
<reference evidence="3 4" key="1">
    <citation type="submission" date="2021-02" db="EMBL/GenBank/DDBJ databases">
        <title>Plant Genome Project.</title>
        <authorList>
            <person name="Zhang R.-G."/>
        </authorList>
    </citation>
    <scope>NUCLEOTIDE SEQUENCE [LARGE SCALE GENOMIC DNA]</scope>
    <source>
        <tissue evidence="3">Leaves</tissue>
    </source>
</reference>
<dbReference type="Proteomes" id="UP000827721">
    <property type="component" value="Unassembled WGS sequence"/>
</dbReference>
<accession>A0ABQ8HFM2</accession>
<dbReference type="EMBL" id="JAFEMO010000011">
    <property type="protein sequence ID" value="KAH7557419.1"/>
    <property type="molecule type" value="Genomic_DNA"/>
</dbReference>
<sequence length="248" mass="27996">MAKRSYSILQKKLQELESQLTQAFSLPPETPYRQFYSQEIDQKFLFLNTLLSAEIASSPKKPYNLHHIAQRVADLEIEFREWDSDNVKDSTIVNHFETSSTCSYHNNNHHHVDDHDKDVNAYPELLDEAEEKSVAESTGEAIEKRVWVGKYFVVMASGVLVGMAFMGLVMFRFSGCFHYVNQNKADKPDEEEPSEPNVSANPVVEMARSLSLLGHNTGITSCEAASLVVENVGYVEVVTMEPSCVIEE</sequence>
<evidence type="ECO:0000259" key="2">
    <source>
        <dbReference type="Pfam" id="PF24583"/>
    </source>
</evidence>
<keyword evidence="1" id="KW-1133">Transmembrane helix</keyword>
<feature type="domain" description="DUF7610" evidence="2">
    <location>
        <begin position="9"/>
        <end position="85"/>
    </location>
</feature>
<evidence type="ECO:0000313" key="4">
    <source>
        <dbReference type="Proteomes" id="UP000827721"/>
    </source>
</evidence>
<feature type="transmembrane region" description="Helical" evidence="1">
    <location>
        <begin position="151"/>
        <end position="173"/>
    </location>
</feature>
<dbReference type="InterPro" id="IPR056029">
    <property type="entry name" value="DUF7610"/>
</dbReference>
<dbReference type="Pfam" id="PF24583">
    <property type="entry name" value="DUF7610"/>
    <property type="match status" value="1"/>
</dbReference>
<keyword evidence="4" id="KW-1185">Reference proteome</keyword>